<dbReference type="InterPro" id="IPR050357">
    <property type="entry name" value="Arrestin_domain-protein"/>
</dbReference>
<proteinExistence type="predicted"/>
<accession>A0A9Q0EFF2</accession>
<keyword evidence="3" id="KW-1185">Reference proteome</keyword>
<dbReference type="Gene3D" id="2.60.40.640">
    <property type="match status" value="1"/>
</dbReference>
<reference evidence="2" key="1">
    <citation type="submission" date="2022-07" db="EMBL/GenBank/DDBJ databases">
        <title>Chromosome-level genome of Muraenolepis orangiensis.</title>
        <authorList>
            <person name="Kim J."/>
        </authorList>
    </citation>
    <scope>NUCLEOTIDE SEQUENCE</scope>
    <source>
        <strain evidence="2">KU_S4_2022</strain>
        <tissue evidence="2">Muscle</tissue>
    </source>
</reference>
<evidence type="ECO:0000313" key="3">
    <source>
        <dbReference type="Proteomes" id="UP001148018"/>
    </source>
</evidence>
<protein>
    <recommendedName>
        <fullName evidence="1">Arrestin C-terminal-like domain-containing protein</fullName>
    </recommendedName>
</protein>
<dbReference type="GO" id="GO:0005737">
    <property type="term" value="C:cytoplasm"/>
    <property type="evidence" value="ECO:0007669"/>
    <property type="project" value="TreeGrafter"/>
</dbReference>
<organism evidence="2 3">
    <name type="scientific">Muraenolepis orangiensis</name>
    <name type="common">Patagonian moray cod</name>
    <dbReference type="NCBI Taxonomy" id="630683"/>
    <lineage>
        <taxon>Eukaryota</taxon>
        <taxon>Metazoa</taxon>
        <taxon>Chordata</taxon>
        <taxon>Craniata</taxon>
        <taxon>Vertebrata</taxon>
        <taxon>Euteleostomi</taxon>
        <taxon>Actinopterygii</taxon>
        <taxon>Neopterygii</taxon>
        <taxon>Teleostei</taxon>
        <taxon>Neoteleostei</taxon>
        <taxon>Acanthomorphata</taxon>
        <taxon>Zeiogadaria</taxon>
        <taxon>Gadariae</taxon>
        <taxon>Gadiformes</taxon>
        <taxon>Muraenolepidoidei</taxon>
        <taxon>Muraenolepididae</taxon>
        <taxon>Muraenolepis</taxon>
    </lineage>
</organism>
<dbReference type="AlphaFoldDB" id="A0A9Q0EFF2"/>
<dbReference type="InterPro" id="IPR011022">
    <property type="entry name" value="Arrestin_C-like"/>
</dbReference>
<dbReference type="OrthoDB" id="7785529at2759"/>
<dbReference type="PANTHER" id="PTHR11188:SF135">
    <property type="entry name" value="ARRESTIN DOMAIN CONTAINING 3-LIKE-RELATED"/>
    <property type="match status" value="1"/>
</dbReference>
<gene>
    <name evidence="2" type="ORF">NHX12_029333</name>
</gene>
<comment type="caution">
    <text evidence="2">The sequence shown here is derived from an EMBL/GenBank/DDBJ whole genome shotgun (WGS) entry which is preliminary data.</text>
</comment>
<feature type="domain" description="Arrestin C-terminal-like" evidence="1">
    <location>
        <begin position="10"/>
        <end position="137"/>
    </location>
</feature>
<evidence type="ECO:0000313" key="2">
    <source>
        <dbReference type="EMBL" id="KAJ3604593.1"/>
    </source>
</evidence>
<dbReference type="InterPro" id="IPR014756">
    <property type="entry name" value="Ig_E-set"/>
</dbReference>
<name>A0A9Q0EFF2_9TELE</name>
<dbReference type="InterPro" id="IPR014752">
    <property type="entry name" value="Arrestin-like_C"/>
</dbReference>
<dbReference type="SMART" id="SM01017">
    <property type="entry name" value="Arrestin_C"/>
    <property type="match status" value="1"/>
</dbReference>
<dbReference type="GO" id="GO:0005886">
    <property type="term" value="C:plasma membrane"/>
    <property type="evidence" value="ECO:0007669"/>
    <property type="project" value="TreeGrafter"/>
</dbReference>
<dbReference type="EMBL" id="JANIIK010000044">
    <property type="protein sequence ID" value="KAJ3604593.1"/>
    <property type="molecule type" value="Genomic_DNA"/>
</dbReference>
<dbReference type="Pfam" id="PF02752">
    <property type="entry name" value="Arrestin_C"/>
    <property type="match status" value="1"/>
</dbReference>
<dbReference type="GO" id="GO:0007399">
    <property type="term" value="P:nervous system development"/>
    <property type="evidence" value="ECO:0007669"/>
    <property type="project" value="UniProtKB-ARBA"/>
</dbReference>
<dbReference type="Proteomes" id="UP001148018">
    <property type="component" value="Unassembled WGS sequence"/>
</dbReference>
<dbReference type="GO" id="GO:0015031">
    <property type="term" value="P:protein transport"/>
    <property type="evidence" value="ECO:0007669"/>
    <property type="project" value="TreeGrafter"/>
</dbReference>
<dbReference type="SUPFAM" id="SSF81296">
    <property type="entry name" value="E set domains"/>
    <property type="match status" value="1"/>
</dbReference>
<dbReference type="PANTHER" id="PTHR11188">
    <property type="entry name" value="ARRESTIN DOMAIN CONTAINING PROTEIN"/>
    <property type="match status" value="1"/>
</dbReference>
<evidence type="ECO:0000259" key="1">
    <source>
        <dbReference type="SMART" id="SM01017"/>
    </source>
</evidence>
<sequence>MVENKVGVFSKGQVQMNATMARGAYELGETLDVVANVNNSSTKDIQPKCTLKRVVVYRVGGNQISSKKSFMKVSADVIKPNTQKIVTCSMQIPADMPPSIGNCRILSVEYFLKVHLNIKFSFDPKIKFPVVIMPPGSIAIHQSGGAMGPYPPGTMAGHQSTGLFHHPLSTFPAPYPAHYGLVNPPQPMPPYPAMPGQAAYLLPQQIYPFPVANGLPQAASMNTSQFPEPPPYAAIFPPGPPVLNKFR</sequence>